<evidence type="ECO:0000313" key="4">
    <source>
        <dbReference type="Proteomes" id="UP000685013"/>
    </source>
</evidence>
<dbReference type="Proteomes" id="UP000685013">
    <property type="component" value="Chromosome 7"/>
</dbReference>
<dbReference type="GO" id="GO:0015245">
    <property type="term" value="F:fatty acid transmembrane transporter activity"/>
    <property type="evidence" value="ECO:0007669"/>
    <property type="project" value="TreeGrafter"/>
</dbReference>
<dbReference type="EMBL" id="JAGKQH010000007">
    <property type="protein sequence ID" value="KAG6595553.1"/>
    <property type="molecule type" value="Genomic_DNA"/>
</dbReference>
<protein>
    <submittedName>
        <fullName evidence="3">Protein FATTY ACID EXPORT 3, chloroplastic</fullName>
    </submittedName>
</protein>
<keyword evidence="1" id="KW-0175">Coiled coil</keyword>
<keyword evidence="4" id="KW-1185">Reference proteome</keyword>
<feature type="non-terminal residue" evidence="3">
    <location>
        <position position="1"/>
    </location>
</feature>
<feature type="coiled-coil region" evidence="1">
    <location>
        <begin position="139"/>
        <end position="173"/>
    </location>
</feature>
<keyword evidence="2" id="KW-1133">Transmembrane helix</keyword>
<dbReference type="InterPro" id="IPR005349">
    <property type="entry name" value="TMEM14"/>
</dbReference>
<dbReference type="PANTHER" id="PTHR12668:SF43">
    <property type="entry name" value="TRANSMEMBRANE PROTEIN 14 HOMOLOG"/>
    <property type="match status" value="1"/>
</dbReference>
<evidence type="ECO:0000313" key="3">
    <source>
        <dbReference type="EMBL" id="KAG6595553.1"/>
    </source>
</evidence>
<accession>A0AAV6NCE0</accession>
<sequence>MESLLVLNPTPCPADSSPLKLKNSAAFPVRSRPCSSLRFDPLIGYGGSKVSFVANTLPRNGFFSPHRRCSLSRRVVAFAASHEESHSEIEGEKNEKDFNFDQEKAQELWKNALDSFKEQALKMKAISKEAYGEYSVKALAALNETSKHLKIQADKAKEDLASIVQEFSEESKEYIATVAENYPDEVKEIVETFTSPDDDLRDISKVKDFYYGIPYGLVLSVGGFLSFMVTGSLAAIRFGMILGGALLALSVMSLKSYKRGESRPLALKGQAVIASILFLRELRLVFQRPSFFSLLTTLISGAMDRNRLKASQEKVCQISISSQSELGY</sequence>
<feature type="transmembrane region" description="Helical" evidence="2">
    <location>
        <begin position="235"/>
        <end position="254"/>
    </location>
</feature>
<proteinExistence type="predicted"/>
<evidence type="ECO:0000256" key="2">
    <source>
        <dbReference type="SAM" id="Phobius"/>
    </source>
</evidence>
<reference evidence="3 4" key="1">
    <citation type="journal article" date="2021" name="Hortic Res">
        <title>The domestication of Cucurbita argyrosperma as revealed by the genome of its wild relative.</title>
        <authorList>
            <person name="Barrera-Redondo J."/>
            <person name="Sanchez-de la Vega G."/>
            <person name="Aguirre-Liguori J.A."/>
            <person name="Castellanos-Morales G."/>
            <person name="Gutierrez-Guerrero Y.T."/>
            <person name="Aguirre-Dugua X."/>
            <person name="Aguirre-Planter E."/>
            <person name="Tenaillon M.I."/>
            <person name="Lira-Saade R."/>
            <person name="Eguiarte L.E."/>
        </authorList>
    </citation>
    <scope>NUCLEOTIDE SEQUENCE [LARGE SCALE GENOMIC DNA]</scope>
    <source>
        <strain evidence="3">JBR-2021</strain>
    </source>
</reference>
<dbReference type="GO" id="GO:0009706">
    <property type="term" value="C:chloroplast inner membrane"/>
    <property type="evidence" value="ECO:0007669"/>
    <property type="project" value="TreeGrafter"/>
</dbReference>
<keyword evidence="2" id="KW-0812">Transmembrane</keyword>
<dbReference type="Pfam" id="PF03647">
    <property type="entry name" value="Tmemb_14"/>
    <property type="match status" value="1"/>
</dbReference>
<dbReference type="PANTHER" id="PTHR12668">
    <property type="entry name" value="TRANSMEMBRANE PROTEIN 14, 15"/>
    <property type="match status" value="1"/>
</dbReference>
<dbReference type="AlphaFoldDB" id="A0AAV6NCE0"/>
<gene>
    <name evidence="3" type="primary">FAX3</name>
    <name evidence="3" type="ORF">SDJN03_12106</name>
</gene>
<evidence type="ECO:0000256" key="1">
    <source>
        <dbReference type="SAM" id="Coils"/>
    </source>
</evidence>
<comment type="caution">
    <text evidence="3">The sequence shown here is derived from an EMBL/GenBank/DDBJ whole genome shotgun (WGS) entry which is preliminary data.</text>
</comment>
<keyword evidence="2" id="KW-0472">Membrane</keyword>
<organism evidence="3 4">
    <name type="scientific">Cucurbita argyrosperma subsp. sororia</name>
    <dbReference type="NCBI Taxonomy" id="37648"/>
    <lineage>
        <taxon>Eukaryota</taxon>
        <taxon>Viridiplantae</taxon>
        <taxon>Streptophyta</taxon>
        <taxon>Embryophyta</taxon>
        <taxon>Tracheophyta</taxon>
        <taxon>Spermatophyta</taxon>
        <taxon>Magnoliopsida</taxon>
        <taxon>eudicotyledons</taxon>
        <taxon>Gunneridae</taxon>
        <taxon>Pentapetalae</taxon>
        <taxon>rosids</taxon>
        <taxon>fabids</taxon>
        <taxon>Cucurbitales</taxon>
        <taxon>Cucurbitaceae</taxon>
        <taxon>Cucurbiteae</taxon>
        <taxon>Cucurbita</taxon>
    </lineage>
</organism>
<feature type="transmembrane region" description="Helical" evidence="2">
    <location>
        <begin position="209"/>
        <end position="229"/>
    </location>
</feature>
<name>A0AAV6NCE0_9ROSI</name>